<dbReference type="InterPro" id="IPR004046">
    <property type="entry name" value="GST_C"/>
</dbReference>
<reference evidence="11" key="1">
    <citation type="submission" date="2017-12" db="EMBL/GenBank/DDBJ databases">
        <title>Cloning and Expression of GST-mu2 Gene of Echinococcus granulosus And Reactionogenicity of Recombinant Protein.</title>
        <authorList>
            <person name="Chen Y."/>
            <person name="Qiao J."/>
            <person name="Meng Q."/>
            <person name="Zhong W."/>
            <person name="Liu T."/>
            <person name="Gong S."/>
            <person name="Cai X."/>
        </authorList>
    </citation>
    <scope>NUCLEOTIDE SEQUENCE</scope>
    <source>
        <strain evidence="11">G1</strain>
    </source>
</reference>
<dbReference type="PROSITE" id="PS50405">
    <property type="entry name" value="GST_CTER"/>
    <property type="match status" value="1"/>
</dbReference>
<dbReference type="Pfam" id="PF02798">
    <property type="entry name" value="GST_N"/>
    <property type="match status" value="1"/>
</dbReference>
<feature type="domain" description="GST N-terminal" evidence="9">
    <location>
        <begin position="1"/>
        <end position="88"/>
    </location>
</feature>
<evidence type="ECO:0000256" key="3">
    <source>
        <dbReference type="ARBA" id="ARBA00005861"/>
    </source>
</evidence>
<dbReference type="PRINTS" id="PR01267">
    <property type="entry name" value="GSTRNSFRASEM"/>
</dbReference>
<dbReference type="EMBL" id="MG751381">
    <property type="protein sequence ID" value="AVA30134.1"/>
    <property type="molecule type" value="mRNA"/>
</dbReference>
<feature type="domain" description="GST C-terminal" evidence="10">
    <location>
        <begin position="90"/>
        <end position="207"/>
    </location>
</feature>
<dbReference type="SFLD" id="SFLDG00363">
    <property type="entry name" value="AMPS_(cytGST):_Alpha-__Mu-__Pi"/>
    <property type="match status" value="1"/>
</dbReference>
<comment type="function">
    <text evidence="2">Conjugation of reduced glutathione to a wide number of exogenous and endogenous hydrophobic electrophiles.</text>
</comment>
<dbReference type="InterPro" id="IPR050213">
    <property type="entry name" value="GST_superfamily"/>
</dbReference>
<protein>
    <recommendedName>
        <fullName evidence="5">glutathione transferase</fullName>
        <ecNumber evidence="5">2.5.1.18</ecNumber>
    </recommendedName>
    <alternativeName>
        <fullName evidence="8">GST class-mu</fullName>
    </alternativeName>
</protein>
<comment type="catalytic activity">
    <reaction evidence="7">
        <text>RX + glutathione = an S-substituted glutathione + a halide anion + H(+)</text>
        <dbReference type="Rhea" id="RHEA:16437"/>
        <dbReference type="ChEBI" id="CHEBI:15378"/>
        <dbReference type="ChEBI" id="CHEBI:16042"/>
        <dbReference type="ChEBI" id="CHEBI:17792"/>
        <dbReference type="ChEBI" id="CHEBI:57925"/>
        <dbReference type="ChEBI" id="CHEBI:90779"/>
        <dbReference type="EC" id="2.5.1.18"/>
    </reaction>
</comment>
<dbReference type="SFLD" id="SFLDG01205">
    <property type="entry name" value="AMPS.1"/>
    <property type="match status" value="1"/>
</dbReference>
<dbReference type="SUPFAM" id="SSF52833">
    <property type="entry name" value="Thioredoxin-like"/>
    <property type="match status" value="1"/>
</dbReference>
<dbReference type="InterPro" id="IPR036249">
    <property type="entry name" value="Thioredoxin-like_sf"/>
</dbReference>
<dbReference type="PROSITE" id="PS50404">
    <property type="entry name" value="GST_NTER"/>
    <property type="match status" value="1"/>
</dbReference>
<dbReference type="InterPro" id="IPR040079">
    <property type="entry name" value="Glutathione_S-Trfase"/>
</dbReference>
<organism evidence="11">
    <name type="scientific">Echinococcus granulosus</name>
    <name type="common">Hydatid tapeworm</name>
    <dbReference type="NCBI Taxonomy" id="6210"/>
    <lineage>
        <taxon>Eukaryota</taxon>
        <taxon>Metazoa</taxon>
        <taxon>Spiralia</taxon>
        <taxon>Lophotrochozoa</taxon>
        <taxon>Platyhelminthes</taxon>
        <taxon>Cestoda</taxon>
        <taxon>Eucestoda</taxon>
        <taxon>Cyclophyllidea</taxon>
        <taxon>Taeniidae</taxon>
        <taxon>Echinococcus</taxon>
        <taxon>Echinococcus granulosus group</taxon>
    </lineage>
</organism>
<dbReference type="PANTHER" id="PTHR11571:SF222">
    <property type="entry name" value="GLUTATHIONE TRANSFERASE"/>
    <property type="match status" value="1"/>
</dbReference>
<comment type="similarity">
    <text evidence="3">Belongs to the GST superfamily. Mu family.</text>
</comment>
<dbReference type="FunFam" id="3.40.30.10:FF:000019">
    <property type="entry name" value="Glutathione S-transferase Mu"/>
    <property type="match status" value="1"/>
</dbReference>
<evidence type="ECO:0000256" key="4">
    <source>
        <dbReference type="ARBA" id="ARBA00011738"/>
    </source>
</evidence>
<gene>
    <name evidence="11" type="primary">GST-mu2</name>
</gene>
<evidence type="ECO:0000256" key="1">
    <source>
        <dbReference type="ARBA" id="ARBA00002446"/>
    </source>
</evidence>
<accession>A0A2L0WRY5</accession>
<evidence type="ECO:0000313" key="11">
    <source>
        <dbReference type="EMBL" id="AVA30134.1"/>
    </source>
</evidence>
<dbReference type="SFLD" id="SFLDS00019">
    <property type="entry name" value="Glutathione_Transferase_(cytos"/>
    <property type="match status" value="1"/>
</dbReference>
<evidence type="ECO:0000256" key="2">
    <source>
        <dbReference type="ARBA" id="ARBA00003701"/>
    </source>
</evidence>
<dbReference type="GO" id="GO:0006749">
    <property type="term" value="P:glutathione metabolic process"/>
    <property type="evidence" value="ECO:0007669"/>
    <property type="project" value="TreeGrafter"/>
</dbReference>
<dbReference type="AlphaFoldDB" id="A0A2L0WRY5"/>
<dbReference type="GO" id="GO:0004364">
    <property type="term" value="F:glutathione transferase activity"/>
    <property type="evidence" value="ECO:0007669"/>
    <property type="project" value="UniProtKB-EC"/>
</dbReference>
<dbReference type="GO" id="GO:0042802">
    <property type="term" value="F:identical protein binding"/>
    <property type="evidence" value="ECO:0007669"/>
    <property type="project" value="UniProtKB-ARBA"/>
</dbReference>
<dbReference type="EC" id="2.5.1.18" evidence="5"/>
<sequence length="219" mass="25554">MAPTLAYWDIRGLAEQSRLLLKYLEVEYDDKRYKIGSTPTFDRSAWLSEKFSLGLDFPNLPYYIDGDFKLTQSGAILEYIADRHGMIPDCKKRRAVLHMLQCEVVDLRMAFTRTCYSPDFEKLKPGLFETLAQKLPNFEAYLGEKEWLTGDEINYPDFSLCELLNQLMKFEPTCLEKYPRLKAYLSRFENLPALRDYMASKEFKTRPCNGASAKWRGDC</sequence>
<dbReference type="InterPro" id="IPR004045">
    <property type="entry name" value="Glutathione_S-Trfase_N"/>
</dbReference>
<dbReference type="InterPro" id="IPR003081">
    <property type="entry name" value="GST_mu"/>
</dbReference>
<dbReference type="FunFam" id="1.20.1050.10:FF:000003">
    <property type="entry name" value="Glutathione S-transferase 2"/>
    <property type="match status" value="1"/>
</dbReference>
<evidence type="ECO:0000256" key="6">
    <source>
        <dbReference type="ARBA" id="ARBA00022679"/>
    </source>
</evidence>
<dbReference type="InterPro" id="IPR010987">
    <property type="entry name" value="Glutathione-S-Trfase_C-like"/>
</dbReference>
<keyword evidence="6 11" id="KW-0808">Transferase</keyword>
<dbReference type="Pfam" id="PF14497">
    <property type="entry name" value="GST_C_3"/>
    <property type="match status" value="1"/>
</dbReference>
<dbReference type="SUPFAM" id="SSF47616">
    <property type="entry name" value="GST C-terminal domain-like"/>
    <property type="match status" value="1"/>
</dbReference>
<evidence type="ECO:0000259" key="9">
    <source>
        <dbReference type="PROSITE" id="PS50404"/>
    </source>
</evidence>
<proteinExistence type="evidence at transcript level"/>
<dbReference type="SMR" id="A0A2L0WRY5"/>
<dbReference type="Gene3D" id="3.40.30.10">
    <property type="entry name" value="Glutaredoxin"/>
    <property type="match status" value="1"/>
</dbReference>
<evidence type="ECO:0000256" key="7">
    <source>
        <dbReference type="ARBA" id="ARBA00047960"/>
    </source>
</evidence>
<comment type="function">
    <text evidence="1">GST isoenzymes appear to play a central role in the parasite detoxification system. Other functions are also suspected including a role in increasing the solubility of haematin in the parasite gut.</text>
</comment>
<dbReference type="OrthoDB" id="4951845at2759"/>
<dbReference type="CDD" id="cd03075">
    <property type="entry name" value="GST_N_Mu"/>
    <property type="match status" value="1"/>
</dbReference>
<evidence type="ECO:0000256" key="8">
    <source>
        <dbReference type="ARBA" id="ARBA00081375"/>
    </source>
</evidence>
<comment type="subunit">
    <text evidence="4">Homodimer.</text>
</comment>
<dbReference type="InterPro" id="IPR036282">
    <property type="entry name" value="Glutathione-S-Trfase_C_sf"/>
</dbReference>
<evidence type="ECO:0000259" key="10">
    <source>
        <dbReference type="PROSITE" id="PS50405"/>
    </source>
</evidence>
<dbReference type="PANTHER" id="PTHR11571">
    <property type="entry name" value="GLUTATHIONE S-TRANSFERASE"/>
    <property type="match status" value="1"/>
</dbReference>
<dbReference type="Gene3D" id="1.20.1050.10">
    <property type="match status" value="1"/>
</dbReference>
<evidence type="ECO:0000256" key="5">
    <source>
        <dbReference type="ARBA" id="ARBA00012452"/>
    </source>
</evidence>
<name>A0A2L0WRY5_ECHGR</name>